<dbReference type="AlphaFoldDB" id="A0A8B7QEM7"/>
<organism evidence="5 6">
    <name type="scientific">Hipposideros armiger</name>
    <name type="common">Great Himalayan leaf-nosed bat</name>
    <dbReference type="NCBI Taxonomy" id="186990"/>
    <lineage>
        <taxon>Eukaryota</taxon>
        <taxon>Metazoa</taxon>
        <taxon>Chordata</taxon>
        <taxon>Craniata</taxon>
        <taxon>Vertebrata</taxon>
        <taxon>Euteleostomi</taxon>
        <taxon>Mammalia</taxon>
        <taxon>Eutheria</taxon>
        <taxon>Laurasiatheria</taxon>
        <taxon>Chiroptera</taxon>
        <taxon>Yinpterochiroptera</taxon>
        <taxon>Rhinolophoidea</taxon>
        <taxon>Hipposideridae</taxon>
        <taxon>Hipposideros</taxon>
    </lineage>
</organism>
<evidence type="ECO:0000256" key="2">
    <source>
        <dbReference type="ARBA" id="ARBA00022734"/>
    </source>
</evidence>
<gene>
    <name evidence="6" type="primary">KLRF2</name>
</gene>
<dbReference type="InterPro" id="IPR016187">
    <property type="entry name" value="CTDL_fold"/>
</dbReference>
<keyword evidence="3" id="KW-0812">Transmembrane</keyword>
<dbReference type="PROSITE" id="PS50041">
    <property type="entry name" value="C_TYPE_LECTIN_2"/>
    <property type="match status" value="1"/>
</dbReference>
<dbReference type="SUPFAM" id="SSF56436">
    <property type="entry name" value="C-type lectin-like"/>
    <property type="match status" value="1"/>
</dbReference>
<name>A0A8B7QEM7_HIPAR</name>
<dbReference type="Gene3D" id="3.10.100.10">
    <property type="entry name" value="Mannose-Binding Protein A, subunit A"/>
    <property type="match status" value="1"/>
</dbReference>
<dbReference type="KEGG" id="hai:109375260"/>
<dbReference type="Proteomes" id="UP000694851">
    <property type="component" value="Unplaced"/>
</dbReference>
<dbReference type="GeneID" id="109375260"/>
<keyword evidence="2" id="KW-0430">Lectin</keyword>
<keyword evidence="3" id="KW-1133">Transmembrane helix</keyword>
<feature type="transmembrane region" description="Helical" evidence="3">
    <location>
        <begin position="35"/>
        <end position="61"/>
    </location>
</feature>
<dbReference type="InterPro" id="IPR016186">
    <property type="entry name" value="C-type_lectin-like/link_sf"/>
</dbReference>
<comment type="subcellular location">
    <subcellularLocation>
        <location evidence="1">Membrane</location>
        <topology evidence="1">Single-pass membrane protein</topology>
    </subcellularLocation>
</comment>
<dbReference type="CTD" id="100431172"/>
<evidence type="ECO:0000313" key="5">
    <source>
        <dbReference type="Proteomes" id="UP000694851"/>
    </source>
</evidence>
<evidence type="ECO:0000256" key="3">
    <source>
        <dbReference type="SAM" id="Phobius"/>
    </source>
</evidence>
<keyword evidence="3" id="KW-0472">Membrane</keyword>
<dbReference type="CDD" id="cd03593">
    <property type="entry name" value="CLECT_NK_receptors_like"/>
    <property type="match status" value="1"/>
</dbReference>
<proteinExistence type="predicted"/>
<evidence type="ECO:0000313" key="6">
    <source>
        <dbReference type="RefSeq" id="XP_019486093.1"/>
    </source>
</evidence>
<keyword evidence="5" id="KW-1185">Reference proteome</keyword>
<dbReference type="GO" id="GO:0030246">
    <property type="term" value="F:carbohydrate binding"/>
    <property type="evidence" value="ECO:0007669"/>
    <property type="project" value="UniProtKB-KW"/>
</dbReference>
<dbReference type="PANTHER" id="PTHR46746">
    <property type="entry name" value="KILLER CELL LECTIN-LIKE RECEPTOR SUBFAMILY F MEMBER 2"/>
    <property type="match status" value="1"/>
</dbReference>
<evidence type="ECO:0000259" key="4">
    <source>
        <dbReference type="PROSITE" id="PS50041"/>
    </source>
</evidence>
<evidence type="ECO:0000256" key="1">
    <source>
        <dbReference type="ARBA" id="ARBA00004167"/>
    </source>
</evidence>
<sequence length="204" mass="23752">MKTFEEMEDGDGYMMLNRKNLFKSRQRSKDFSLYPHYYCIMLVFGCIGILIFMVTVIGLNFCDKKMDFSQNVNVSSLAENKHMCPNDWLLNQGKCYKFPTSPKTWNESQRDCTKLQAHLPVINNSKELEFIQKSLKPGCPVWIGLYVISPGKQWKWINEHDFLKQKIFSIIGPTDLRSCAVTTRNQVYSEDCNSKFNGICQRDV</sequence>
<reference evidence="6" key="1">
    <citation type="submission" date="2025-08" db="UniProtKB">
        <authorList>
            <consortium name="RefSeq"/>
        </authorList>
    </citation>
    <scope>IDENTIFICATION</scope>
    <source>
        <tissue evidence="6">Muscle</tissue>
    </source>
</reference>
<dbReference type="GO" id="GO:0005886">
    <property type="term" value="C:plasma membrane"/>
    <property type="evidence" value="ECO:0007669"/>
    <property type="project" value="TreeGrafter"/>
</dbReference>
<dbReference type="OrthoDB" id="538816at2759"/>
<dbReference type="RefSeq" id="XP_019486093.1">
    <property type="nucleotide sequence ID" value="XM_019630548.1"/>
</dbReference>
<accession>A0A8B7QEM7</accession>
<dbReference type="Pfam" id="PF00059">
    <property type="entry name" value="Lectin_C"/>
    <property type="match status" value="1"/>
</dbReference>
<dbReference type="InterPro" id="IPR001304">
    <property type="entry name" value="C-type_lectin-like"/>
</dbReference>
<dbReference type="SMART" id="SM00034">
    <property type="entry name" value="CLECT"/>
    <property type="match status" value="1"/>
</dbReference>
<dbReference type="InterPro" id="IPR051379">
    <property type="entry name" value="C-type_Lectin_Receptor_IMM"/>
</dbReference>
<dbReference type="InterPro" id="IPR033992">
    <property type="entry name" value="NKR-like_CTLD"/>
</dbReference>
<dbReference type="PANTHER" id="PTHR46746:SF6">
    <property type="entry name" value="KILLER CELL LECTIN-LIKE RECEPTOR SUBFAMILY F MEMBER 2"/>
    <property type="match status" value="1"/>
</dbReference>
<feature type="domain" description="C-type lectin" evidence="4">
    <location>
        <begin position="91"/>
        <end position="201"/>
    </location>
</feature>
<protein>
    <submittedName>
        <fullName evidence="6">Killer cell lectin-like receptor subfamily F member 2 isoform X1</fullName>
    </submittedName>
</protein>